<evidence type="ECO:0000313" key="3">
    <source>
        <dbReference type="Proteomes" id="UP000004594"/>
    </source>
</evidence>
<organism evidence="2 3">
    <name type="scientific">Dialister micraerophilus UPII 345-E</name>
    <dbReference type="NCBI Taxonomy" id="910314"/>
    <lineage>
        <taxon>Bacteria</taxon>
        <taxon>Bacillati</taxon>
        <taxon>Bacillota</taxon>
        <taxon>Negativicutes</taxon>
        <taxon>Veillonellales</taxon>
        <taxon>Veillonellaceae</taxon>
        <taxon>Dialister</taxon>
    </lineage>
</organism>
<evidence type="ECO:0000256" key="1">
    <source>
        <dbReference type="SAM" id="Phobius"/>
    </source>
</evidence>
<feature type="transmembrane region" description="Helical" evidence="1">
    <location>
        <begin position="34"/>
        <end position="54"/>
    </location>
</feature>
<feature type="transmembrane region" description="Helical" evidence="1">
    <location>
        <begin position="6"/>
        <end position="27"/>
    </location>
</feature>
<evidence type="ECO:0000313" key="2">
    <source>
        <dbReference type="EMBL" id="EFR42227.1"/>
    </source>
</evidence>
<feature type="transmembrane region" description="Helical" evidence="1">
    <location>
        <begin position="60"/>
        <end position="79"/>
    </location>
</feature>
<dbReference type="AlphaFoldDB" id="E4LAQ5"/>
<protein>
    <submittedName>
        <fullName evidence="2">Uncharacterized protein</fullName>
    </submittedName>
</protein>
<proteinExistence type="predicted"/>
<dbReference type="Proteomes" id="UP000004594">
    <property type="component" value="Unassembled WGS sequence"/>
</dbReference>
<dbReference type="RefSeq" id="WP_007555281.1">
    <property type="nucleotide sequence ID" value="NZ_AENT01000030.1"/>
</dbReference>
<dbReference type="OrthoDB" id="2692225at2"/>
<name>E4LAQ5_9FIRM</name>
<accession>E4LAQ5</accession>
<dbReference type="EMBL" id="AENT01000030">
    <property type="protein sequence ID" value="EFR42227.1"/>
    <property type="molecule type" value="Genomic_DNA"/>
</dbReference>
<keyword evidence="1" id="KW-1133">Transmembrane helix</keyword>
<keyword evidence="1" id="KW-0812">Transmembrane</keyword>
<gene>
    <name evidence="2" type="ORF">HMPREF9220_0193</name>
</gene>
<sequence>MLESIGAPIVSYGITSIIIIVVSIFILGRFAKKIFTNILMGGILYFILDATNIVHMNWSTIDGIIVALFGVFGTVMIAISHFF</sequence>
<comment type="caution">
    <text evidence="2">The sequence shown here is derived from an EMBL/GenBank/DDBJ whole genome shotgun (WGS) entry which is preliminary data.</text>
</comment>
<keyword evidence="1" id="KW-0472">Membrane</keyword>
<reference evidence="2 3" key="1">
    <citation type="submission" date="2010-11" db="EMBL/GenBank/DDBJ databases">
        <authorList>
            <person name="Durkin A.S."/>
            <person name="Madupu R."/>
            <person name="Torralba M."/>
            <person name="Gillis M."/>
            <person name="Methe B."/>
            <person name="Sutton G."/>
            <person name="Nelson K.E."/>
        </authorList>
    </citation>
    <scope>NUCLEOTIDE SEQUENCE [LARGE SCALE GENOMIC DNA]</scope>
    <source>
        <strain evidence="2 3">UPII 345-E</strain>
    </source>
</reference>